<name>A0A1M6KI27_9CLOT</name>
<feature type="domain" description="ABC transporter" evidence="5">
    <location>
        <begin position="6"/>
        <end position="254"/>
    </location>
</feature>
<dbReference type="EMBL" id="FRAD01000004">
    <property type="protein sequence ID" value="SHJ58597.1"/>
    <property type="molecule type" value="Genomic_DNA"/>
</dbReference>
<proteinExistence type="inferred from homology"/>
<dbReference type="Pfam" id="PF00005">
    <property type="entry name" value="ABC_tran"/>
    <property type="match status" value="1"/>
</dbReference>
<dbReference type="Proteomes" id="UP000183952">
    <property type="component" value="Unassembled WGS sequence"/>
</dbReference>
<dbReference type="STRING" id="1121331.SAMN02745248_00478"/>
<evidence type="ECO:0000256" key="2">
    <source>
        <dbReference type="ARBA" id="ARBA00022448"/>
    </source>
</evidence>
<dbReference type="InterPro" id="IPR003439">
    <property type="entry name" value="ABC_transporter-like_ATP-bd"/>
</dbReference>
<dbReference type="GO" id="GO:0016887">
    <property type="term" value="F:ATP hydrolysis activity"/>
    <property type="evidence" value="ECO:0007669"/>
    <property type="project" value="InterPro"/>
</dbReference>
<dbReference type="PROSITE" id="PS00211">
    <property type="entry name" value="ABC_TRANSPORTER_1"/>
    <property type="match status" value="1"/>
</dbReference>
<dbReference type="PANTHER" id="PTHR43776">
    <property type="entry name" value="TRANSPORT ATP-BINDING PROTEIN"/>
    <property type="match status" value="1"/>
</dbReference>
<keyword evidence="7" id="KW-1185">Reference proteome</keyword>
<evidence type="ECO:0000256" key="4">
    <source>
        <dbReference type="ARBA" id="ARBA00022840"/>
    </source>
</evidence>
<dbReference type="AlphaFoldDB" id="A0A1M6KI27"/>
<protein>
    <submittedName>
        <fullName evidence="6">Oligopeptide transport system ATP-binding protein</fullName>
    </submittedName>
</protein>
<evidence type="ECO:0000313" key="7">
    <source>
        <dbReference type="Proteomes" id="UP000183952"/>
    </source>
</evidence>
<gene>
    <name evidence="6" type="ORF">SAMN02745248_00478</name>
</gene>
<dbReference type="CDD" id="cd03257">
    <property type="entry name" value="ABC_NikE_OppD_transporters"/>
    <property type="match status" value="1"/>
</dbReference>
<organism evidence="6 7">
    <name type="scientific">Hathewaya proteolytica DSM 3090</name>
    <dbReference type="NCBI Taxonomy" id="1121331"/>
    <lineage>
        <taxon>Bacteria</taxon>
        <taxon>Bacillati</taxon>
        <taxon>Bacillota</taxon>
        <taxon>Clostridia</taxon>
        <taxon>Eubacteriales</taxon>
        <taxon>Clostridiaceae</taxon>
        <taxon>Hathewaya</taxon>
    </lineage>
</organism>
<dbReference type="SMART" id="SM00382">
    <property type="entry name" value="AAA"/>
    <property type="match status" value="1"/>
</dbReference>
<evidence type="ECO:0000256" key="3">
    <source>
        <dbReference type="ARBA" id="ARBA00022741"/>
    </source>
</evidence>
<dbReference type="Gene3D" id="3.40.50.300">
    <property type="entry name" value="P-loop containing nucleotide triphosphate hydrolases"/>
    <property type="match status" value="1"/>
</dbReference>
<dbReference type="PROSITE" id="PS50893">
    <property type="entry name" value="ABC_TRANSPORTER_2"/>
    <property type="match status" value="1"/>
</dbReference>
<dbReference type="OrthoDB" id="9806285at2"/>
<keyword evidence="4 6" id="KW-0067">ATP-binding</keyword>
<dbReference type="InterPro" id="IPR050319">
    <property type="entry name" value="ABC_transp_ATP-bind"/>
</dbReference>
<dbReference type="GO" id="GO:0015833">
    <property type="term" value="P:peptide transport"/>
    <property type="evidence" value="ECO:0007669"/>
    <property type="project" value="InterPro"/>
</dbReference>
<dbReference type="InterPro" id="IPR003593">
    <property type="entry name" value="AAA+_ATPase"/>
</dbReference>
<dbReference type="NCBIfam" id="TIGR01727">
    <property type="entry name" value="oligo_HPY"/>
    <property type="match status" value="1"/>
</dbReference>
<comment type="similarity">
    <text evidence="1">Belongs to the ABC transporter superfamily.</text>
</comment>
<dbReference type="PANTHER" id="PTHR43776:SF8">
    <property type="entry name" value="ABC TRANSPORTER, ATP-BINDING PROTEIN"/>
    <property type="match status" value="1"/>
</dbReference>
<dbReference type="GO" id="GO:0005524">
    <property type="term" value="F:ATP binding"/>
    <property type="evidence" value="ECO:0007669"/>
    <property type="project" value="UniProtKB-KW"/>
</dbReference>
<evidence type="ECO:0000259" key="5">
    <source>
        <dbReference type="PROSITE" id="PS50893"/>
    </source>
</evidence>
<sequence length="323" mass="36815">MGKNLIEVKGVSKTFVSREVFGRKKKNSVLHNVDLTIYENETLGLVGESGCGKTTLGRIIMGIETPTEGNIYFREKNIFHKGKMELEVRKNIQMVFQDSYASLDSKMKVQDILLEPLIANKIGNTMEEKKAKVKELLKIVGLDEIHMKRYPHQFSGGQRQRIGIARALALEPEFIVCDEPVSALDVSVQAQILNLMKKIQKEKTFSNLFISHDLGVVRYIAHRVAIMYLGRICEVGPTEEVYNHPRHPYTEYLIQSVPKMQIPNWQNENVSEGNCIASEANAKEQGTGCPFYSRCKYSTEICKKELPRQEEIHGVKFYCHYGL</sequence>
<accession>A0A1M6KI27</accession>
<evidence type="ECO:0000256" key="1">
    <source>
        <dbReference type="ARBA" id="ARBA00005417"/>
    </source>
</evidence>
<evidence type="ECO:0000313" key="6">
    <source>
        <dbReference type="EMBL" id="SHJ58597.1"/>
    </source>
</evidence>
<dbReference type="GO" id="GO:0055085">
    <property type="term" value="P:transmembrane transport"/>
    <property type="evidence" value="ECO:0007669"/>
    <property type="project" value="UniProtKB-ARBA"/>
</dbReference>
<dbReference type="Pfam" id="PF08352">
    <property type="entry name" value="oligo_HPY"/>
    <property type="match status" value="1"/>
</dbReference>
<dbReference type="FunFam" id="3.40.50.300:FF:000016">
    <property type="entry name" value="Oligopeptide ABC transporter ATP-binding component"/>
    <property type="match status" value="1"/>
</dbReference>
<dbReference type="InterPro" id="IPR017871">
    <property type="entry name" value="ABC_transporter-like_CS"/>
</dbReference>
<reference evidence="6 7" key="1">
    <citation type="submission" date="2016-11" db="EMBL/GenBank/DDBJ databases">
        <authorList>
            <person name="Jaros S."/>
            <person name="Januszkiewicz K."/>
            <person name="Wedrychowicz H."/>
        </authorList>
    </citation>
    <scope>NUCLEOTIDE SEQUENCE [LARGE SCALE GENOMIC DNA]</scope>
    <source>
        <strain evidence="6 7">DSM 3090</strain>
    </source>
</reference>
<dbReference type="InterPro" id="IPR027417">
    <property type="entry name" value="P-loop_NTPase"/>
</dbReference>
<dbReference type="InterPro" id="IPR013563">
    <property type="entry name" value="Oligopep_ABC_C"/>
</dbReference>
<dbReference type="RefSeq" id="WP_072901896.1">
    <property type="nucleotide sequence ID" value="NZ_FRAD01000004.1"/>
</dbReference>
<dbReference type="SUPFAM" id="SSF52540">
    <property type="entry name" value="P-loop containing nucleoside triphosphate hydrolases"/>
    <property type="match status" value="1"/>
</dbReference>
<keyword evidence="2" id="KW-0813">Transport</keyword>
<keyword evidence="3" id="KW-0547">Nucleotide-binding</keyword>